<protein>
    <submittedName>
        <fullName evidence="1">Uncharacterized protein</fullName>
    </submittedName>
</protein>
<organism evidence="1 2">
    <name type="scientific">Clostridium perfringens</name>
    <dbReference type="NCBI Taxonomy" id="1502"/>
    <lineage>
        <taxon>Bacteria</taxon>
        <taxon>Bacillati</taxon>
        <taxon>Bacillota</taxon>
        <taxon>Clostridia</taxon>
        <taxon>Eubacteriales</taxon>
        <taxon>Clostridiaceae</taxon>
        <taxon>Clostridium</taxon>
    </lineage>
</organism>
<accession>A0A133NDC8</accession>
<reference evidence="1 2" key="1">
    <citation type="submission" date="2016-01" db="EMBL/GenBank/DDBJ databases">
        <authorList>
            <person name="Oliw E.H."/>
        </authorList>
    </citation>
    <scope>NUCLEOTIDE SEQUENCE [LARGE SCALE GENOMIC DNA]</scope>
    <source>
        <strain evidence="1 2">MJR7757A</strain>
    </source>
</reference>
<sequence>MLLIIRSIRAINMLGNARINLFLQNKRIKNVAIEMMENDRVNVDIC</sequence>
<evidence type="ECO:0000313" key="1">
    <source>
        <dbReference type="EMBL" id="KXA14267.1"/>
    </source>
</evidence>
<dbReference type="Proteomes" id="UP000070646">
    <property type="component" value="Unassembled WGS sequence"/>
</dbReference>
<evidence type="ECO:0000313" key="2">
    <source>
        <dbReference type="Proteomes" id="UP000070646"/>
    </source>
</evidence>
<name>A0A133NDC8_CLOPF</name>
<comment type="caution">
    <text evidence="1">The sequence shown here is derived from an EMBL/GenBank/DDBJ whole genome shotgun (WGS) entry which is preliminary data.</text>
</comment>
<gene>
    <name evidence="1" type="ORF">HMPREF3222_00393</name>
</gene>
<dbReference type="PATRIC" id="fig|1502.174.peg.396"/>
<dbReference type="AlphaFoldDB" id="A0A133NDC8"/>
<proteinExistence type="predicted"/>
<dbReference type="EMBL" id="LRPU01000015">
    <property type="protein sequence ID" value="KXA14267.1"/>
    <property type="molecule type" value="Genomic_DNA"/>
</dbReference>